<evidence type="ECO:0000256" key="16">
    <source>
        <dbReference type="ARBA" id="ARBA00023157"/>
    </source>
</evidence>
<dbReference type="PROSITE" id="PS00109">
    <property type="entry name" value="PROTEIN_KINASE_TYR"/>
    <property type="match status" value="1"/>
</dbReference>
<dbReference type="Pfam" id="PF00069">
    <property type="entry name" value="Pkinase"/>
    <property type="match status" value="1"/>
</dbReference>
<accession>A0A445FXN7</accession>
<dbReference type="Proteomes" id="UP000289340">
    <property type="component" value="Chromosome 18"/>
</dbReference>
<feature type="transmembrane region" description="Helical" evidence="20">
    <location>
        <begin position="475"/>
        <end position="495"/>
    </location>
</feature>
<dbReference type="GO" id="GO:0005886">
    <property type="term" value="C:plasma membrane"/>
    <property type="evidence" value="ECO:0007669"/>
    <property type="project" value="UniProtKB-SubCell"/>
</dbReference>
<keyword evidence="13 19" id="KW-0067">ATP-binding</keyword>
<dbReference type="InterPro" id="IPR001611">
    <property type="entry name" value="Leu-rich_rpt"/>
</dbReference>
<organism evidence="23 24">
    <name type="scientific">Glycine soja</name>
    <name type="common">Wild soybean</name>
    <dbReference type="NCBI Taxonomy" id="3848"/>
    <lineage>
        <taxon>Eukaryota</taxon>
        <taxon>Viridiplantae</taxon>
        <taxon>Streptophyta</taxon>
        <taxon>Embryophyta</taxon>
        <taxon>Tracheophyta</taxon>
        <taxon>Spermatophyta</taxon>
        <taxon>Magnoliopsida</taxon>
        <taxon>eudicotyledons</taxon>
        <taxon>Gunneridae</taxon>
        <taxon>Pentapetalae</taxon>
        <taxon>rosids</taxon>
        <taxon>fabids</taxon>
        <taxon>Fabales</taxon>
        <taxon>Fabaceae</taxon>
        <taxon>Papilionoideae</taxon>
        <taxon>50 kb inversion clade</taxon>
        <taxon>NPAAA clade</taxon>
        <taxon>indigoferoid/millettioid clade</taxon>
        <taxon>Phaseoleae</taxon>
        <taxon>Glycine</taxon>
        <taxon>Glycine subgen. Soja</taxon>
    </lineage>
</organism>
<evidence type="ECO:0000256" key="14">
    <source>
        <dbReference type="ARBA" id="ARBA00022989"/>
    </source>
</evidence>
<dbReference type="GO" id="GO:0004672">
    <property type="term" value="F:protein kinase activity"/>
    <property type="evidence" value="ECO:0007669"/>
    <property type="project" value="InterPro"/>
</dbReference>
<dbReference type="InterPro" id="IPR000719">
    <property type="entry name" value="Prot_kinase_dom"/>
</dbReference>
<dbReference type="Gene3D" id="3.30.200.20">
    <property type="entry name" value="Phosphorylase Kinase, domain 1"/>
    <property type="match status" value="1"/>
</dbReference>
<protein>
    <submittedName>
        <fullName evidence="23">MDIS1-interacting receptor like kinase 2 isoform B</fullName>
    </submittedName>
</protein>
<dbReference type="InterPro" id="IPR003591">
    <property type="entry name" value="Leu-rich_rpt_typical-subtyp"/>
</dbReference>
<dbReference type="SMART" id="SM00365">
    <property type="entry name" value="LRR_SD22"/>
    <property type="match status" value="5"/>
</dbReference>
<evidence type="ECO:0000256" key="8">
    <source>
        <dbReference type="ARBA" id="ARBA00022692"/>
    </source>
</evidence>
<dbReference type="InterPro" id="IPR008266">
    <property type="entry name" value="Tyr_kinase_AS"/>
</dbReference>
<keyword evidence="9 21" id="KW-0732">Signal</keyword>
<dbReference type="PROSITE" id="PS51450">
    <property type="entry name" value="LRR"/>
    <property type="match status" value="4"/>
</dbReference>
<keyword evidence="7" id="KW-0433">Leucine-rich repeat</keyword>
<dbReference type="AlphaFoldDB" id="A0A445FXN7"/>
<dbReference type="PANTHER" id="PTHR48053">
    <property type="entry name" value="LEUCINE RICH REPEAT FAMILY PROTEIN, EXPRESSED"/>
    <property type="match status" value="1"/>
</dbReference>
<feature type="chain" id="PRO_5019193960" evidence="21">
    <location>
        <begin position="31"/>
        <end position="837"/>
    </location>
</feature>
<comment type="subcellular location">
    <subcellularLocation>
        <location evidence="3">Cell membrane</location>
    </subcellularLocation>
    <subcellularLocation>
        <location evidence="1">Membrane</location>
        <topology evidence="1">Peripheral membrane protein</topology>
    </subcellularLocation>
    <subcellularLocation>
        <location evidence="4">Membrane</location>
        <topology evidence="4">Single-pass type I membrane protein</topology>
    </subcellularLocation>
    <subcellularLocation>
        <location evidence="2">Secreted</location>
        <location evidence="2">Cell wall</location>
    </subcellularLocation>
</comment>
<dbReference type="FunFam" id="3.80.10.10:FF:000400">
    <property type="entry name" value="Nuclear pore complex protein NUP107"/>
    <property type="match status" value="1"/>
</dbReference>
<evidence type="ECO:0000256" key="15">
    <source>
        <dbReference type="ARBA" id="ARBA00023136"/>
    </source>
</evidence>
<evidence type="ECO:0000256" key="2">
    <source>
        <dbReference type="ARBA" id="ARBA00004191"/>
    </source>
</evidence>
<keyword evidence="10" id="KW-0677">Repeat</keyword>
<sequence>MSKLSHSWNVMKFFVICSVVIMGITLELEAVPTPSQLQLEENAIINSGWWNRSESVASRNICSWYGMSCNVAGSVTRINYGFYTPGIRLATLNLSAFKNLEWLEVSNCGLQGTIPSDIGNLPKLTHLDLSHNSLHGEIPPSLANLTQLEFLIISHNNIQGSIPELLFLKNLTILDLSNNSLDGEIPPALANLTQLESLIISDNNIQGSIPELLFLKNLTVLDLSYNSLDGEIPPALANLTQLQRLIISYNNIQGPIPGELWFLKNLTVLDLSYNSLDGEIPPALTNLTQLENLIISHNNIQGSIPQNLVFLKSLTLLDLSANKISGTLPLSQTNFPRLIFLDISDNLLSGSLKPLSVGNHAQLTSIYLRNNSISGKIPPELGYLPFLTTLDLSYNNLTGTVPLSMQNVFNLRLSFNNLKGPIPYGFSGSELIGNKGVCSDDFYYIATHQFKRCSAQDNLVVMAGSNKVRHKHNQLVIVLPILIFLIMLFLLFVCLRHNRIATKNKHANTTAATKNGDLFCIWNYDGSIAYEDIITATEDFDMRYCIGTGAYGSVYRAQLPSGKIVAVKKLHGFEAEVAAFDESFRNEVKVLSEIKHRHVVKLHGFCLHRRIMFLIYEYMERGSLFSVLFDDVEAMELDWKKRVNIVKGTAHALSYLHHDFTPPIVHRDISASNVLLNSDWEPSVSDFGTARFLSIDSSYRTIVAGTIGYIAPELAYSMVVSERCDVYSFGVVALETLVGSHPKEILSSLQSASTENGITLCEILDQRLPQATMSVLMEIVSVAIVAFACLNANPCSRPTMKSVSQCFLTQLTPLDIPLREISLQQLMSQELRHYLNL</sequence>
<keyword evidence="8 20" id="KW-0812">Transmembrane</keyword>
<evidence type="ECO:0000313" key="23">
    <source>
        <dbReference type="EMBL" id="RZB53680.1"/>
    </source>
</evidence>
<dbReference type="SUPFAM" id="SSF52047">
    <property type="entry name" value="RNI-like"/>
    <property type="match status" value="1"/>
</dbReference>
<evidence type="ECO:0000256" key="3">
    <source>
        <dbReference type="ARBA" id="ARBA00004236"/>
    </source>
</evidence>
<dbReference type="InterPro" id="IPR011009">
    <property type="entry name" value="Kinase-like_dom_sf"/>
</dbReference>
<evidence type="ECO:0000256" key="5">
    <source>
        <dbReference type="ARBA" id="ARBA00022512"/>
    </source>
</evidence>
<keyword evidence="15 20" id="KW-0472">Membrane</keyword>
<evidence type="ECO:0000256" key="18">
    <source>
        <dbReference type="ARBA" id="ARBA00038043"/>
    </source>
</evidence>
<dbReference type="Gene3D" id="1.10.510.10">
    <property type="entry name" value="Transferase(Phosphotransferase) domain 1"/>
    <property type="match status" value="1"/>
</dbReference>
<reference evidence="23 24" key="1">
    <citation type="submission" date="2018-09" db="EMBL/GenBank/DDBJ databases">
        <title>A high-quality reference genome of wild soybean provides a powerful tool to mine soybean genomes.</title>
        <authorList>
            <person name="Xie M."/>
            <person name="Chung C.Y.L."/>
            <person name="Li M.-W."/>
            <person name="Wong F.-L."/>
            <person name="Chan T.-F."/>
            <person name="Lam H.-M."/>
        </authorList>
    </citation>
    <scope>NUCLEOTIDE SEQUENCE [LARGE SCALE GENOMIC DNA]</scope>
    <source>
        <strain evidence="24">cv. W05</strain>
        <tissue evidence="23">Hypocotyl of etiolated seedlings</tissue>
    </source>
</reference>
<dbReference type="Pfam" id="PF13855">
    <property type="entry name" value="LRR_8"/>
    <property type="match status" value="2"/>
</dbReference>
<evidence type="ECO:0000256" key="1">
    <source>
        <dbReference type="ARBA" id="ARBA00004170"/>
    </source>
</evidence>
<evidence type="ECO:0000259" key="22">
    <source>
        <dbReference type="PROSITE" id="PS50011"/>
    </source>
</evidence>
<evidence type="ECO:0000256" key="12">
    <source>
        <dbReference type="ARBA" id="ARBA00022821"/>
    </source>
</evidence>
<dbReference type="GO" id="GO:0005524">
    <property type="term" value="F:ATP binding"/>
    <property type="evidence" value="ECO:0007669"/>
    <property type="project" value="UniProtKB-UniRule"/>
</dbReference>
<evidence type="ECO:0000256" key="9">
    <source>
        <dbReference type="ARBA" id="ARBA00022729"/>
    </source>
</evidence>
<dbReference type="PRINTS" id="PR00019">
    <property type="entry name" value="LEURICHRPT"/>
</dbReference>
<evidence type="ECO:0000256" key="21">
    <source>
        <dbReference type="SAM" id="SignalP"/>
    </source>
</evidence>
<dbReference type="InterPro" id="IPR017441">
    <property type="entry name" value="Protein_kinase_ATP_BS"/>
</dbReference>
<dbReference type="PROSITE" id="PS50011">
    <property type="entry name" value="PROTEIN_KINASE_DOM"/>
    <property type="match status" value="1"/>
</dbReference>
<keyword evidence="23" id="KW-0808">Transferase</keyword>
<comment type="similarity">
    <text evidence="18">Belongs to the polygalacturonase-inhibiting protein family.</text>
</comment>
<keyword evidence="6" id="KW-0964">Secreted</keyword>
<evidence type="ECO:0000256" key="6">
    <source>
        <dbReference type="ARBA" id="ARBA00022525"/>
    </source>
</evidence>
<keyword evidence="5" id="KW-0134">Cell wall</keyword>
<dbReference type="Pfam" id="PF12799">
    <property type="entry name" value="LRR_4"/>
    <property type="match status" value="1"/>
</dbReference>
<dbReference type="FunFam" id="1.10.510.10:FF:000445">
    <property type="entry name" value="MDIS1-interacting receptor like kinase 2"/>
    <property type="match status" value="1"/>
</dbReference>
<evidence type="ECO:0000256" key="17">
    <source>
        <dbReference type="ARBA" id="ARBA00023170"/>
    </source>
</evidence>
<dbReference type="GO" id="GO:0006952">
    <property type="term" value="P:defense response"/>
    <property type="evidence" value="ECO:0007669"/>
    <property type="project" value="UniProtKB-KW"/>
</dbReference>
<dbReference type="Pfam" id="PF00560">
    <property type="entry name" value="LRR_1"/>
    <property type="match status" value="3"/>
</dbReference>
<keyword evidence="11 19" id="KW-0547">Nucleotide-binding</keyword>
<dbReference type="InterPro" id="IPR032675">
    <property type="entry name" value="LRR_dom_sf"/>
</dbReference>
<evidence type="ECO:0000256" key="20">
    <source>
        <dbReference type="SAM" id="Phobius"/>
    </source>
</evidence>
<gene>
    <name evidence="23" type="ORF">D0Y65_049567</name>
</gene>
<feature type="signal peptide" evidence="21">
    <location>
        <begin position="1"/>
        <end position="30"/>
    </location>
</feature>
<keyword evidence="16" id="KW-1015">Disulfide bond</keyword>
<dbReference type="GO" id="GO:0009653">
    <property type="term" value="P:anatomical structure morphogenesis"/>
    <property type="evidence" value="ECO:0007669"/>
    <property type="project" value="UniProtKB-ARBA"/>
</dbReference>
<dbReference type="GO" id="GO:0099402">
    <property type="term" value="P:plant organ development"/>
    <property type="evidence" value="ECO:0007669"/>
    <property type="project" value="UniProtKB-ARBA"/>
</dbReference>
<keyword evidence="14 20" id="KW-1133">Transmembrane helix</keyword>
<dbReference type="FunFam" id="3.80.10.10:FF:000095">
    <property type="entry name" value="LRR receptor-like serine/threonine-protein kinase GSO1"/>
    <property type="match status" value="1"/>
</dbReference>
<dbReference type="InterPro" id="IPR051716">
    <property type="entry name" value="Plant_RL_S/T_kinase"/>
</dbReference>
<dbReference type="FunFam" id="3.30.200.20:FF:000557">
    <property type="entry name" value="LRR receptor-like serine/threonine-protein kinase RPK2"/>
    <property type="match status" value="1"/>
</dbReference>
<keyword evidence="12" id="KW-0611">Plant defense</keyword>
<dbReference type="SMART" id="SM00369">
    <property type="entry name" value="LRR_TYP"/>
    <property type="match status" value="6"/>
</dbReference>
<dbReference type="PROSITE" id="PS00107">
    <property type="entry name" value="PROTEIN_KINASE_ATP"/>
    <property type="match status" value="1"/>
</dbReference>
<proteinExistence type="inferred from homology"/>
<dbReference type="PANTHER" id="PTHR48053:SF126">
    <property type="entry name" value="MDIS1-INTERACTING RECEPTOR LIKE KINASE 2-LIKE ISOFORM X1"/>
    <property type="match status" value="1"/>
</dbReference>
<keyword evidence="24" id="KW-1185">Reference proteome</keyword>
<evidence type="ECO:0000256" key="10">
    <source>
        <dbReference type="ARBA" id="ARBA00022737"/>
    </source>
</evidence>
<evidence type="ECO:0000313" key="24">
    <source>
        <dbReference type="Proteomes" id="UP000289340"/>
    </source>
</evidence>
<dbReference type="InterPro" id="IPR025875">
    <property type="entry name" value="Leu-rich_rpt_4"/>
</dbReference>
<dbReference type="SUPFAM" id="SSF56112">
    <property type="entry name" value="Protein kinase-like (PK-like)"/>
    <property type="match status" value="1"/>
</dbReference>
<name>A0A445FXN7_GLYSO</name>
<evidence type="ECO:0000256" key="7">
    <source>
        <dbReference type="ARBA" id="ARBA00022614"/>
    </source>
</evidence>
<evidence type="ECO:0000256" key="11">
    <source>
        <dbReference type="ARBA" id="ARBA00022741"/>
    </source>
</evidence>
<evidence type="ECO:0000256" key="19">
    <source>
        <dbReference type="PROSITE-ProRule" id="PRU10141"/>
    </source>
</evidence>
<evidence type="ECO:0000256" key="4">
    <source>
        <dbReference type="ARBA" id="ARBA00004479"/>
    </source>
</evidence>
<feature type="binding site" evidence="19">
    <location>
        <position position="569"/>
    </location>
    <ligand>
        <name>ATP</name>
        <dbReference type="ChEBI" id="CHEBI:30616"/>
    </ligand>
</feature>
<keyword evidence="23" id="KW-0418">Kinase</keyword>
<feature type="domain" description="Protein kinase" evidence="22">
    <location>
        <begin position="540"/>
        <end position="808"/>
    </location>
</feature>
<comment type="caution">
    <text evidence="23">The sequence shown here is derived from an EMBL/GenBank/DDBJ whole genome shotgun (WGS) entry which is preliminary data.</text>
</comment>
<evidence type="ECO:0000256" key="13">
    <source>
        <dbReference type="ARBA" id="ARBA00022840"/>
    </source>
</evidence>
<dbReference type="Gene3D" id="3.80.10.10">
    <property type="entry name" value="Ribonuclease Inhibitor"/>
    <property type="match status" value="3"/>
</dbReference>
<keyword evidence="17 23" id="KW-0675">Receptor</keyword>
<dbReference type="EMBL" id="QZWG01000018">
    <property type="protein sequence ID" value="RZB53680.1"/>
    <property type="molecule type" value="Genomic_DNA"/>
</dbReference>